<proteinExistence type="inferred from homology"/>
<sequence length="959" mass="102889">MSKLTSCLSLRAAVCRCLGVVLTSASLAALNAEAQETSTAEGPIDSVTVTGTRIARDGYDAPTPVSVLGAEEIQTAGTANVADFVNTLPSVVGSATASNSSGALSNGQAGIAAINLRSLGTNRTLVLLDGQRSVASASTGSVDINTFPQALIERVEIVTGGASAAYGSDAVGGVVNFILDRDFTGVKTDYEYGVTTYDDNPNHTFTLAGGMPFAGGRGHLLFSSEYFTQDGVHTIDRDWNDNGFFQINNPNYTATNGQPFRLVQAGIGPSQHTPGGLIVSGPLRGTYFGTIDRTTGRATVGRLAYGTTNASNPWMMGGDWQYTSQGHEGSNSLAPDEERRTIFGRASFELTPAVTVFAQVSHNEYQGLSYYQQTPNVGNVTIRADNAYLPASVVQQIAQYNTANDPDIASFVMGTTNAGIPAAGSDNEREVNRYLIGADGDFTLIGREWHWDTYLQRGVAKLEEQLINTWNNARMALAQDAVVHPTTGEIVCRSSIADPGNGCVPINRIGIGGVTQAALDYIIPSDPYREQELTQDVAAFNFATNNIFSTWAGPVSLAFGGEWREEKIDGFVETQYQSGWLYGNYLVTKGDYHVAEGYVETVVPLWEGLDFNGALRFTDYSISGNVETRKAGLTYQPIADVKFRVTGSKDIRAPNLNELFAAGTARTNTVNVPPSNQALQFVQKQTGSLALVPEEAESLGIGVVVTPSFVPGLAFSVDYFDIEIQDAIGTVTAQNTVDLCFEQNVQSFCDNISYITVGDVQQISEILLVPFNFASQRTKGLDIEASYRLALGHGDLSLRGLATHYIENITDNGIDFPIDYAGMNQGANATPSWSYRLSATYAVDMLSFTLIGRGVSSGVYNNSFIECASNCPVSTVEHRTIDENDIDGAFYLDASATYSFAVGPAEAEAFVSIRNLLNTDPELVGNGPDANNTPAYPQTNRVLYDTMGRVFRLGVRMSF</sequence>
<dbReference type="AlphaFoldDB" id="A0A829YMM9"/>
<dbReference type="PANTHER" id="PTHR47234">
    <property type="match status" value="1"/>
</dbReference>
<evidence type="ECO:0000256" key="5">
    <source>
        <dbReference type="ARBA" id="ARBA00022729"/>
    </source>
</evidence>
<dbReference type="GO" id="GO:0009279">
    <property type="term" value="C:cell outer membrane"/>
    <property type="evidence" value="ECO:0007669"/>
    <property type="project" value="UniProtKB-SubCell"/>
</dbReference>
<evidence type="ECO:0000313" key="15">
    <source>
        <dbReference type="EMBL" id="GFE84151.1"/>
    </source>
</evidence>
<accession>A0A829YMM9</accession>
<evidence type="ECO:0000256" key="12">
    <source>
        <dbReference type="SAM" id="SignalP"/>
    </source>
</evidence>
<evidence type="ECO:0000256" key="6">
    <source>
        <dbReference type="ARBA" id="ARBA00023077"/>
    </source>
</evidence>
<evidence type="ECO:0000259" key="14">
    <source>
        <dbReference type="Pfam" id="PF07715"/>
    </source>
</evidence>
<dbReference type="InterPro" id="IPR036942">
    <property type="entry name" value="Beta-barrel_TonB_sf"/>
</dbReference>
<evidence type="ECO:0000259" key="13">
    <source>
        <dbReference type="Pfam" id="PF00593"/>
    </source>
</evidence>
<dbReference type="Proteomes" id="UP000445000">
    <property type="component" value="Unassembled WGS sequence"/>
</dbReference>
<comment type="subcellular location">
    <subcellularLocation>
        <location evidence="1 9">Cell outer membrane</location>
        <topology evidence="1 9">Multi-pass membrane protein</topology>
    </subcellularLocation>
</comment>
<name>A0A829YMM9_9GAMM</name>
<feature type="chain" id="PRO_5032708410" evidence="12">
    <location>
        <begin position="35"/>
        <end position="959"/>
    </location>
</feature>
<comment type="caution">
    <text evidence="15">The sequence shown here is derived from an EMBL/GenBank/DDBJ whole genome shotgun (WGS) entry which is preliminary data.</text>
</comment>
<reference evidence="16" key="1">
    <citation type="submission" date="2020-01" db="EMBL/GenBank/DDBJ databases">
        <title>'Steroidobacter agaridevorans' sp. nov., agar-degrading bacteria isolated from rhizosphere soils.</title>
        <authorList>
            <person name="Ikenaga M."/>
            <person name="Kataoka M."/>
            <person name="Murouchi A."/>
            <person name="Katsuragi S."/>
            <person name="Sakai M."/>
        </authorList>
    </citation>
    <scope>NUCLEOTIDE SEQUENCE [LARGE SCALE GENOMIC DNA]</scope>
    <source>
        <strain evidence="16">YU21-B</strain>
    </source>
</reference>
<keyword evidence="8 9" id="KW-0998">Cell outer membrane</keyword>
<evidence type="ECO:0000256" key="1">
    <source>
        <dbReference type="ARBA" id="ARBA00004571"/>
    </source>
</evidence>
<keyword evidence="4 9" id="KW-0812">Transmembrane</keyword>
<evidence type="ECO:0000256" key="11">
    <source>
        <dbReference type="RuleBase" id="RU003357"/>
    </source>
</evidence>
<evidence type="ECO:0000256" key="10">
    <source>
        <dbReference type="PROSITE-ProRule" id="PRU10143"/>
    </source>
</evidence>
<dbReference type="Gene3D" id="2.40.170.20">
    <property type="entry name" value="TonB-dependent receptor, beta-barrel domain"/>
    <property type="match status" value="1"/>
</dbReference>
<dbReference type="Gene3D" id="2.170.130.10">
    <property type="entry name" value="TonB-dependent receptor, plug domain"/>
    <property type="match status" value="1"/>
</dbReference>
<comment type="similarity">
    <text evidence="9 11">Belongs to the TonB-dependent receptor family.</text>
</comment>
<keyword evidence="7 9" id="KW-0472">Membrane</keyword>
<dbReference type="RefSeq" id="WP_161815760.1">
    <property type="nucleotide sequence ID" value="NZ_BLJN01000008.1"/>
</dbReference>
<feature type="signal peptide" evidence="12">
    <location>
        <begin position="1"/>
        <end position="34"/>
    </location>
</feature>
<evidence type="ECO:0000256" key="7">
    <source>
        <dbReference type="ARBA" id="ARBA00023136"/>
    </source>
</evidence>
<dbReference type="PROSITE" id="PS52016">
    <property type="entry name" value="TONB_DEPENDENT_REC_3"/>
    <property type="match status" value="1"/>
</dbReference>
<protein>
    <submittedName>
        <fullName evidence="15">TonB-dependent receptor</fullName>
    </submittedName>
</protein>
<feature type="short sequence motif" description="TonB box" evidence="10">
    <location>
        <begin position="46"/>
        <end position="52"/>
    </location>
</feature>
<evidence type="ECO:0000313" key="16">
    <source>
        <dbReference type="Proteomes" id="UP000445000"/>
    </source>
</evidence>
<dbReference type="PANTHER" id="PTHR47234:SF3">
    <property type="entry name" value="SECRETIN_TONB SHORT N-TERMINAL DOMAIN-CONTAINING PROTEIN"/>
    <property type="match status" value="1"/>
</dbReference>
<dbReference type="SUPFAM" id="SSF56935">
    <property type="entry name" value="Porins"/>
    <property type="match status" value="1"/>
</dbReference>
<dbReference type="EMBL" id="BLJN01000008">
    <property type="protein sequence ID" value="GFE84151.1"/>
    <property type="molecule type" value="Genomic_DNA"/>
</dbReference>
<keyword evidence="3 9" id="KW-1134">Transmembrane beta strand</keyword>
<dbReference type="InterPro" id="IPR010916">
    <property type="entry name" value="TonB_box_CS"/>
</dbReference>
<dbReference type="InterPro" id="IPR037066">
    <property type="entry name" value="Plug_dom_sf"/>
</dbReference>
<dbReference type="InterPro" id="IPR012910">
    <property type="entry name" value="Plug_dom"/>
</dbReference>
<keyword evidence="15" id="KW-0675">Receptor</keyword>
<evidence type="ECO:0000256" key="9">
    <source>
        <dbReference type="PROSITE-ProRule" id="PRU01360"/>
    </source>
</evidence>
<dbReference type="InterPro" id="IPR000531">
    <property type="entry name" value="Beta-barrel_TonB"/>
</dbReference>
<keyword evidence="16" id="KW-1185">Reference proteome</keyword>
<evidence type="ECO:0000256" key="4">
    <source>
        <dbReference type="ARBA" id="ARBA00022692"/>
    </source>
</evidence>
<dbReference type="PROSITE" id="PS00430">
    <property type="entry name" value="TONB_DEPENDENT_REC_1"/>
    <property type="match status" value="1"/>
</dbReference>
<dbReference type="InterPro" id="IPR039426">
    <property type="entry name" value="TonB-dep_rcpt-like"/>
</dbReference>
<keyword evidence="6 10" id="KW-0798">TonB box</keyword>
<feature type="domain" description="TonB-dependent receptor plug" evidence="14">
    <location>
        <begin position="59"/>
        <end position="174"/>
    </location>
</feature>
<gene>
    <name evidence="15" type="primary">btuB_23</name>
    <name evidence="15" type="ORF">GCM10011487_61510</name>
</gene>
<dbReference type="Pfam" id="PF00593">
    <property type="entry name" value="TonB_dep_Rec_b-barrel"/>
    <property type="match status" value="1"/>
</dbReference>
<evidence type="ECO:0000256" key="3">
    <source>
        <dbReference type="ARBA" id="ARBA00022452"/>
    </source>
</evidence>
<keyword evidence="2 9" id="KW-0813">Transport</keyword>
<dbReference type="Pfam" id="PF07715">
    <property type="entry name" value="Plug"/>
    <property type="match status" value="1"/>
</dbReference>
<feature type="domain" description="TonB-dependent receptor-like beta-barrel" evidence="13">
    <location>
        <begin position="500"/>
        <end position="916"/>
    </location>
</feature>
<evidence type="ECO:0000256" key="2">
    <source>
        <dbReference type="ARBA" id="ARBA00022448"/>
    </source>
</evidence>
<keyword evidence="5 12" id="KW-0732">Signal</keyword>
<organism evidence="15 16">
    <name type="scientific">Steroidobacter agaridevorans</name>
    <dbReference type="NCBI Taxonomy" id="2695856"/>
    <lineage>
        <taxon>Bacteria</taxon>
        <taxon>Pseudomonadati</taxon>
        <taxon>Pseudomonadota</taxon>
        <taxon>Gammaproteobacteria</taxon>
        <taxon>Steroidobacterales</taxon>
        <taxon>Steroidobacteraceae</taxon>
        <taxon>Steroidobacter</taxon>
    </lineage>
</organism>
<evidence type="ECO:0000256" key="8">
    <source>
        <dbReference type="ARBA" id="ARBA00023237"/>
    </source>
</evidence>